<evidence type="ECO:0000313" key="2">
    <source>
        <dbReference type="Proteomes" id="UP000789572"/>
    </source>
</evidence>
<name>A0A9N9EFL7_9GLOM</name>
<reference evidence="1" key="1">
    <citation type="submission" date="2021-06" db="EMBL/GenBank/DDBJ databases">
        <authorList>
            <person name="Kallberg Y."/>
            <person name="Tangrot J."/>
            <person name="Rosling A."/>
        </authorList>
    </citation>
    <scope>NUCLEOTIDE SEQUENCE</scope>
    <source>
        <strain evidence="1">IA702</strain>
    </source>
</reference>
<protein>
    <submittedName>
        <fullName evidence="1">2687_t:CDS:1</fullName>
    </submittedName>
</protein>
<accession>A0A9N9EFL7</accession>
<dbReference type="AlphaFoldDB" id="A0A9N9EFL7"/>
<proteinExistence type="predicted"/>
<sequence length="167" mass="18720">SDEYITCDSAGEEISSPTLKDTDLGVIQSGESITKVIYVAGANTAISRTLQISLWYAITSSLPTHPPPAQGWIEKQEDIRIQYTLPFDITFVNLPQCAPPEYHNKHQVISIDRIDRYHLIARVENASPWILDVESVELITDNEVREDNVVLEVVANAAEIEETDQKK</sequence>
<dbReference type="EMBL" id="CAJVPJ010006614">
    <property type="protein sequence ID" value="CAG8669940.1"/>
    <property type="molecule type" value="Genomic_DNA"/>
</dbReference>
<dbReference type="Proteomes" id="UP000789572">
    <property type="component" value="Unassembled WGS sequence"/>
</dbReference>
<organism evidence="1 2">
    <name type="scientific">Paraglomus occultum</name>
    <dbReference type="NCBI Taxonomy" id="144539"/>
    <lineage>
        <taxon>Eukaryota</taxon>
        <taxon>Fungi</taxon>
        <taxon>Fungi incertae sedis</taxon>
        <taxon>Mucoromycota</taxon>
        <taxon>Glomeromycotina</taxon>
        <taxon>Glomeromycetes</taxon>
        <taxon>Paraglomerales</taxon>
        <taxon>Paraglomeraceae</taxon>
        <taxon>Paraglomus</taxon>
    </lineage>
</organism>
<feature type="non-terminal residue" evidence="1">
    <location>
        <position position="167"/>
    </location>
</feature>
<comment type="caution">
    <text evidence="1">The sequence shown here is derived from an EMBL/GenBank/DDBJ whole genome shotgun (WGS) entry which is preliminary data.</text>
</comment>
<keyword evidence="2" id="KW-1185">Reference proteome</keyword>
<evidence type="ECO:0000313" key="1">
    <source>
        <dbReference type="EMBL" id="CAG8669940.1"/>
    </source>
</evidence>
<gene>
    <name evidence="1" type="ORF">POCULU_LOCUS10913</name>
</gene>
<feature type="non-terminal residue" evidence="1">
    <location>
        <position position="1"/>
    </location>
</feature>